<sequence>MRIIQALFNSHLVRMLSTSRIACLLYRSVSPIVQKQARGLAVCGGDVQLGLELFRSTDKPSSIPSSLHHSPLSSVPVLRLKPANHWLSIRIFTMAMAKLSMLLAGAAGVSAYIAAPAGGYGQAPLGSITPSKYQCDLPPVLDPTGDGLPSANELFSSKSARDQQIKRLQAIVQVPSVSYDDLRDVGDDDRWAPFYKLHDVLKETFPVVHKRAKLEKVNTLGLLYTIKGSDESLKPVLLMAHQDVVPVADPSTWTYPPFDAVYDGEYIWGRGVSDDKNSLTAVLSAFESLLSNSDWVPKRTFVLAFGFDEECSGFRGAGKIAPLLKERYGKDSFAAILDEGGLGLQEVGNTLYVLPAVSEKGHIDIFFELDVVGGHSSIPFPHTGIGIIAEIITELESHPFKASLIEDGPVHNHLKCQARYSPEAYPDLTKLVQHGDLEGITHFLVRAGRNTQYIVQTSQAVDVINGGQKMNAMPEKTVLGVNYRVAHQNSLAEVQHNAVRRVRNIIKKYGLTLKPYPGDDEYQKYVGGLESEEEVESSHEVIDYKGTLILSTNGKSHPSPISPTSGAAWDVFAGTVRHTFAFDNGTVVPTGEIMTGNTDTRHYIGLSDNIWRFTPDRYHAENNIHTIDEHAKVDGHIEMLKFYYNFVRNFDAAKF</sequence>
<dbReference type="SUPFAM" id="SSF55031">
    <property type="entry name" value="Bacterial exopeptidase dimerisation domain"/>
    <property type="match status" value="1"/>
</dbReference>
<dbReference type="InterPro" id="IPR002933">
    <property type="entry name" value="Peptidase_M20"/>
</dbReference>
<evidence type="ECO:0000256" key="4">
    <source>
        <dbReference type="ARBA" id="ARBA00022801"/>
    </source>
</evidence>
<dbReference type="Gene3D" id="3.30.70.360">
    <property type="match status" value="1"/>
</dbReference>
<keyword evidence="4" id="KW-0378">Hydrolase</keyword>
<dbReference type="GO" id="GO:0004180">
    <property type="term" value="F:carboxypeptidase activity"/>
    <property type="evidence" value="ECO:0007669"/>
    <property type="project" value="TreeGrafter"/>
</dbReference>
<dbReference type="GO" id="GO:0046872">
    <property type="term" value="F:metal ion binding"/>
    <property type="evidence" value="ECO:0007669"/>
    <property type="project" value="UniProtKB-KW"/>
</dbReference>
<dbReference type="InterPro" id="IPR001261">
    <property type="entry name" value="ArgE/DapE_CS"/>
</dbReference>
<evidence type="ECO:0000256" key="5">
    <source>
        <dbReference type="ARBA" id="ARBA00022833"/>
    </source>
</evidence>
<dbReference type="PANTHER" id="PTHR45962:SF1">
    <property type="entry name" value="N-FATTY-ACYL-AMINO ACID SYNTHASE_HYDROLASE PM20D1"/>
    <property type="match status" value="1"/>
</dbReference>
<dbReference type="InterPro" id="IPR047177">
    <property type="entry name" value="Pept_M20A"/>
</dbReference>
<keyword evidence="5" id="KW-0862">Zinc</keyword>
<dbReference type="CDD" id="cd05674">
    <property type="entry name" value="M20_yscS"/>
    <property type="match status" value="1"/>
</dbReference>
<evidence type="ECO:0000256" key="2">
    <source>
        <dbReference type="ARBA" id="ARBA00022670"/>
    </source>
</evidence>
<dbReference type="Pfam" id="PF01546">
    <property type="entry name" value="Peptidase_M20"/>
    <property type="match status" value="1"/>
</dbReference>
<dbReference type="InterPro" id="IPR011650">
    <property type="entry name" value="Peptidase_M20_dimer"/>
</dbReference>
<proteinExistence type="inferred from homology"/>
<dbReference type="EMBL" id="JAIMJC010000004">
    <property type="protein sequence ID" value="KAH0526704.1"/>
    <property type="molecule type" value="Genomic_DNA"/>
</dbReference>
<dbReference type="Gene3D" id="1.10.150.900">
    <property type="match status" value="1"/>
</dbReference>
<comment type="similarity">
    <text evidence="1">Belongs to the peptidase M20A family.</text>
</comment>
<feature type="domain" description="Peptidase M20 dimerisation" evidence="6">
    <location>
        <begin position="358"/>
        <end position="508"/>
    </location>
</feature>
<keyword evidence="8" id="KW-1185">Reference proteome</keyword>
<organism evidence="7 8">
    <name type="scientific">Trichoderma semiorbis</name>
    <dbReference type="NCBI Taxonomy" id="1491008"/>
    <lineage>
        <taxon>Eukaryota</taxon>
        <taxon>Fungi</taxon>
        <taxon>Dikarya</taxon>
        <taxon>Ascomycota</taxon>
        <taxon>Pezizomycotina</taxon>
        <taxon>Sordariomycetes</taxon>
        <taxon>Hypocreomycetidae</taxon>
        <taxon>Hypocreales</taxon>
        <taxon>Hypocreaceae</taxon>
        <taxon>Trichoderma</taxon>
    </lineage>
</organism>
<dbReference type="InterPro" id="IPR036264">
    <property type="entry name" value="Bact_exopeptidase_dim_dom"/>
</dbReference>
<dbReference type="Gene3D" id="3.40.630.10">
    <property type="entry name" value="Zn peptidases"/>
    <property type="match status" value="1"/>
</dbReference>
<name>A0A9P8KU20_9HYPO</name>
<dbReference type="GO" id="GO:0000328">
    <property type="term" value="C:fungal-type vacuole lumen"/>
    <property type="evidence" value="ECO:0007669"/>
    <property type="project" value="TreeGrafter"/>
</dbReference>
<dbReference type="FunFam" id="3.40.630.10:FF:000027">
    <property type="entry name" value="N-fatty-acyl-amino acid synthase/hydrolase PM20D1"/>
    <property type="match status" value="1"/>
</dbReference>
<dbReference type="PROSITE" id="PS00758">
    <property type="entry name" value="ARGE_DAPE_CPG2_1"/>
    <property type="match status" value="1"/>
</dbReference>
<evidence type="ECO:0000256" key="3">
    <source>
        <dbReference type="ARBA" id="ARBA00022723"/>
    </source>
</evidence>
<keyword evidence="2" id="KW-0645">Protease</keyword>
<dbReference type="GO" id="GO:0051603">
    <property type="term" value="P:proteolysis involved in protein catabolic process"/>
    <property type="evidence" value="ECO:0007669"/>
    <property type="project" value="TreeGrafter"/>
</dbReference>
<evidence type="ECO:0000313" key="7">
    <source>
        <dbReference type="EMBL" id="KAH0526704.1"/>
    </source>
</evidence>
<comment type="caution">
    <text evidence="7">The sequence shown here is derived from an EMBL/GenBank/DDBJ whole genome shotgun (WGS) entry which is preliminary data.</text>
</comment>
<evidence type="ECO:0000256" key="1">
    <source>
        <dbReference type="ARBA" id="ARBA00006247"/>
    </source>
</evidence>
<accession>A0A9P8KU20</accession>
<dbReference type="SUPFAM" id="SSF53187">
    <property type="entry name" value="Zn-dependent exopeptidases"/>
    <property type="match status" value="1"/>
</dbReference>
<dbReference type="PANTHER" id="PTHR45962">
    <property type="entry name" value="N-FATTY-ACYL-AMINO ACID SYNTHASE/HYDROLASE PM20D1"/>
    <property type="match status" value="1"/>
</dbReference>
<keyword evidence="3" id="KW-0479">Metal-binding</keyword>
<protein>
    <recommendedName>
        <fullName evidence="6">Peptidase M20 dimerisation domain-containing protein</fullName>
    </recommendedName>
</protein>
<evidence type="ECO:0000259" key="6">
    <source>
        <dbReference type="Pfam" id="PF07687"/>
    </source>
</evidence>
<gene>
    <name evidence="7" type="ORF">TsFJ059_009994</name>
</gene>
<evidence type="ECO:0000313" key="8">
    <source>
        <dbReference type="Proteomes" id="UP000826573"/>
    </source>
</evidence>
<reference evidence="7 8" key="1">
    <citation type="submission" date="2021-08" db="EMBL/GenBank/DDBJ databases">
        <title>The highly contiguous genome resource for Trichoderma semiorbis FJ059, a fungal antagonistic to plant pathogens.</title>
        <authorList>
            <person name="Liu T."/>
        </authorList>
    </citation>
    <scope>NUCLEOTIDE SEQUENCE [LARGE SCALE GENOMIC DNA]</scope>
    <source>
        <strain evidence="7 8">FJ059</strain>
    </source>
</reference>
<dbReference type="Proteomes" id="UP000826573">
    <property type="component" value="Unassembled WGS sequence"/>
</dbReference>
<dbReference type="AlphaFoldDB" id="A0A9P8KU20"/>
<dbReference type="Pfam" id="PF07687">
    <property type="entry name" value="M20_dimer"/>
    <property type="match status" value="1"/>
</dbReference>